<evidence type="ECO:0000256" key="1">
    <source>
        <dbReference type="SAM" id="SignalP"/>
    </source>
</evidence>
<name>A0A1M7YFS2_9FIRM</name>
<dbReference type="InterPro" id="IPR053139">
    <property type="entry name" value="Surface_bspA-like"/>
</dbReference>
<dbReference type="PANTHER" id="PTHR45661">
    <property type="entry name" value="SURFACE ANTIGEN"/>
    <property type="match status" value="1"/>
</dbReference>
<dbReference type="SUPFAM" id="SSF52058">
    <property type="entry name" value="L domain-like"/>
    <property type="match status" value="1"/>
</dbReference>
<dbReference type="Pfam" id="PF13306">
    <property type="entry name" value="LRR_5"/>
    <property type="match status" value="3"/>
</dbReference>
<reference evidence="2 3" key="1">
    <citation type="submission" date="2016-12" db="EMBL/GenBank/DDBJ databases">
        <authorList>
            <person name="Song W.-J."/>
            <person name="Kurnit D.M."/>
        </authorList>
    </citation>
    <scope>NUCLEOTIDE SEQUENCE [LARGE SCALE GENOMIC DNA]</scope>
    <source>
        <strain evidence="2 3">DSM 12503</strain>
    </source>
</reference>
<dbReference type="InterPro" id="IPR026906">
    <property type="entry name" value="LRR_5"/>
</dbReference>
<proteinExistence type="predicted"/>
<dbReference type="AlphaFoldDB" id="A0A1M7YFS2"/>
<organism evidence="2 3">
    <name type="scientific">Anaerocolumna xylanovorans DSM 12503</name>
    <dbReference type="NCBI Taxonomy" id="1121345"/>
    <lineage>
        <taxon>Bacteria</taxon>
        <taxon>Bacillati</taxon>
        <taxon>Bacillota</taxon>
        <taxon>Clostridia</taxon>
        <taxon>Lachnospirales</taxon>
        <taxon>Lachnospiraceae</taxon>
        <taxon>Anaerocolumna</taxon>
    </lineage>
</organism>
<evidence type="ECO:0000313" key="2">
    <source>
        <dbReference type="EMBL" id="SHO51470.1"/>
    </source>
</evidence>
<dbReference type="OrthoDB" id="1828576at2"/>
<evidence type="ECO:0000313" key="3">
    <source>
        <dbReference type="Proteomes" id="UP000184612"/>
    </source>
</evidence>
<sequence>MRKSVKFVLYFIIALTLFSLAPKTVRAASEYYLTKDNLKTYQGEEVFVFTENVIGADFLESWSSYPNVKEVIIAKGVTSFNWVFLTGHTFPNVEKVQISETVSQMTFISSADMGLSKLKSIEVAKNNANYTSDKGCLFNKNKTVLIQYPAASTNTSYVIPDTVTSINADAFRGADNLTTLTLGAKLGSNQLKNIRTLKNIKEFKVSKKNTAYSVKSGVIFNKKGDTLLWYPNGKGTVYSVPSGTRTIGENAFYNSKVKKVTLPQGLKTIEKNAFGTCTKLTAITIPKSVTKMEPLNFDMTGSLKTISVESGNKNYASYKGILYNAKKTEIISVPSAYKSEVLQFPSTLKSLDLSYYFKQSKEIVIPRDLTEIKYGADINYSKISLEKGNKKFTLYNGSLYSKDKTVLYLLKKQSKQEFPSALKNLSVSYYLKNSGVTELVIPQNAKFYDWVYIPTLKKITVAKDSKYHTMENGMVFNKDKTVLYEVPNDTKELIIPETVKKIDGNIFTKPNLTKIYIPPKVTDIYSGYLRWLKSGASIEVAPDNSAYTSIDGVLYNKDVTQLLYYPVNRQEKEYVMPDTVKSIAAVISENPYLESITLSAGLTVSDGFQLAYSKALKEIKVGAESTAFKTVDGVLYNKDMTQLLAYPSQKTDKAFSIPDTVITVSGFQCKEWVFKKGSDYYQYTYGSFSHPYLETLAVGKNVKELFYNSLGYGIVDFSSLKSVEVSEENPNYHMKDGILYNENYTTMYYYSKDRTDTILTIPSTVNEINYAFINAVVNNKYLQSIKVEDSKNFSTDGTALYNYAGNKLYFKLGDTEYLKSVFSN</sequence>
<accession>A0A1M7YFS2</accession>
<dbReference type="EMBL" id="FRFD01000009">
    <property type="protein sequence ID" value="SHO51470.1"/>
    <property type="molecule type" value="Genomic_DNA"/>
</dbReference>
<dbReference type="InterPro" id="IPR032675">
    <property type="entry name" value="LRR_dom_sf"/>
</dbReference>
<dbReference type="STRING" id="1121345.SAMN02745217_03204"/>
<dbReference type="Gene3D" id="3.80.10.10">
    <property type="entry name" value="Ribonuclease Inhibitor"/>
    <property type="match status" value="5"/>
</dbReference>
<protein>
    <submittedName>
        <fullName evidence="2">Leucine rich repeat-containing protein</fullName>
    </submittedName>
</protein>
<gene>
    <name evidence="2" type="ORF">SAMN02745217_03204</name>
</gene>
<dbReference type="RefSeq" id="WP_073589853.1">
    <property type="nucleotide sequence ID" value="NZ_FRFD01000009.1"/>
</dbReference>
<dbReference type="Proteomes" id="UP000184612">
    <property type="component" value="Unassembled WGS sequence"/>
</dbReference>
<feature type="chain" id="PRO_5009929890" evidence="1">
    <location>
        <begin position="28"/>
        <end position="824"/>
    </location>
</feature>
<keyword evidence="3" id="KW-1185">Reference proteome</keyword>
<keyword evidence="1" id="KW-0732">Signal</keyword>
<feature type="signal peptide" evidence="1">
    <location>
        <begin position="1"/>
        <end position="27"/>
    </location>
</feature>
<dbReference type="PANTHER" id="PTHR45661:SF3">
    <property type="entry name" value="IG-LIKE DOMAIN-CONTAINING PROTEIN"/>
    <property type="match status" value="1"/>
</dbReference>